<keyword evidence="2" id="KW-0812">Transmembrane</keyword>
<organism evidence="3 4">
    <name type="scientific">Arthroderma otae (strain ATCC MYA-4605 / CBS 113480)</name>
    <name type="common">Microsporum canis</name>
    <dbReference type="NCBI Taxonomy" id="554155"/>
    <lineage>
        <taxon>Eukaryota</taxon>
        <taxon>Fungi</taxon>
        <taxon>Dikarya</taxon>
        <taxon>Ascomycota</taxon>
        <taxon>Pezizomycotina</taxon>
        <taxon>Eurotiomycetes</taxon>
        <taxon>Eurotiomycetidae</taxon>
        <taxon>Onygenales</taxon>
        <taxon>Arthrodermataceae</taxon>
        <taxon>Microsporum</taxon>
    </lineage>
</organism>
<protein>
    <submittedName>
        <fullName evidence="3">Uncharacterized protein</fullName>
    </submittedName>
</protein>
<dbReference type="OMA" id="TAFHLWS"/>
<feature type="region of interest" description="Disordered" evidence="1">
    <location>
        <begin position="88"/>
        <end position="112"/>
    </location>
</feature>
<dbReference type="AlphaFoldDB" id="C5FXA6"/>
<dbReference type="eggNOG" id="ENOG502S3UT">
    <property type="taxonomic scope" value="Eukaryota"/>
</dbReference>
<feature type="transmembrane region" description="Helical" evidence="2">
    <location>
        <begin position="43"/>
        <end position="61"/>
    </location>
</feature>
<keyword evidence="2" id="KW-0472">Membrane</keyword>
<dbReference type="STRING" id="554155.C5FXA6"/>
<evidence type="ECO:0000313" key="4">
    <source>
        <dbReference type="Proteomes" id="UP000002035"/>
    </source>
</evidence>
<proteinExistence type="predicted"/>
<keyword evidence="2" id="KW-1133">Transmembrane helix</keyword>
<dbReference type="Proteomes" id="UP000002035">
    <property type="component" value="Unassembled WGS sequence"/>
</dbReference>
<dbReference type="RefSeq" id="XP_002843982.1">
    <property type="nucleotide sequence ID" value="XM_002843936.1"/>
</dbReference>
<reference evidence="4" key="1">
    <citation type="journal article" date="2012" name="MBio">
        <title>Comparative genome analysis of Trichophyton rubrum and related dermatophytes reveals candidate genes involved in infection.</title>
        <authorList>
            <person name="Martinez D.A."/>
            <person name="Oliver B.G."/>
            <person name="Graeser Y."/>
            <person name="Goldberg J.M."/>
            <person name="Li W."/>
            <person name="Martinez-Rossi N.M."/>
            <person name="Monod M."/>
            <person name="Shelest E."/>
            <person name="Barton R.C."/>
            <person name="Birch E."/>
            <person name="Brakhage A.A."/>
            <person name="Chen Z."/>
            <person name="Gurr S.J."/>
            <person name="Heiman D."/>
            <person name="Heitman J."/>
            <person name="Kosti I."/>
            <person name="Rossi A."/>
            <person name="Saif S."/>
            <person name="Samalova M."/>
            <person name="Saunders C.W."/>
            <person name="Shea T."/>
            <person name="Summerbell R.C."/>
            <person name="Xu J."/>
            <person name="Young S."/>
            <person name="Zeng Q."/>
            <person name="Birren B.W."/>
            <person name="Cuomo C.A."/>
            <person name="White T.C."/>
        </authorList>
    </citation>
    <scope>NUCLEOTIDE SEQUENCE [LARGE SCALE GENOMIC DNA]</scope>
    <source>
        <strain evidence="4">ATCC MYA-4605 / CBS 113480</strain>
    </source>
</reference>
<accession>C5FXA6</accession>
<keyword evidence="4" id="KW-1185">Reference proteome</keyword>
<evidence type="ECO:0000256" key="2">
    <source>
        <dbReference type="SAM" id="Phobius"/>
    </source>
</evidence>
<name>C5FXA6_ARTOC</name>
<feature type="compositionally biased region" description="Acidic residues" evidence="1">
    <location>
        <begin position="101"/>
        <end position="112"/>
    </location>
</feature>
<gene>
    <name evidence="3" type="ORF">MCYG_07765</name>
</gene>
<evidence type="ECO:0000256" key="1">
    <source>
        <dbReference type="SAM" id="MobiDB-lite"/>
    </source>
</evidence>
<dbReference type="GeneID" id="9225544"/>
<evidence type="ECO:0000313" key="3">
    <source>
        <dbReference type="EMBL" id="EEQ34946.1"/>
    </source>
</evidence>
<dbReference type="OrthoDB" id="8062037at2759"/>
<dbReference type="HOGENOM" id="CLU_052209_0_0_1"/>
<dbReference type="VEuPathDB" id="FungiDB:MCYG_07765"/>
<dbReference type="EMBL" id="DS995707">
    <property type="protein sequence ID" value="EEQ34946.1"/>
    <property type="molecule type" value="Genomic_DNA"/>
</dbReference>
<sequence length="416" mass="47913">MSLHFRATGFSRRPLTFFRIRRSIYHQPSGLIQIQRVRLRQLWFRRALWTIAAYGIATFVWSEVALRPFDKVDYDALEEEFRREKETKKAQKAVKSSGTDKEEDGTEEDDDDPLFIPLGLPRLVEGEFYSGLDPEWQTFIKISKDKKSLEALKGQLAIEVSEALARDFRIVSRVGAPLKVRCSWLNHEFPYRAPPTYVRSGFEWSENGVKWTSHSLPVEQGDRIWNVLEPFRVTMAAARAVHFYFLIKRTRVENYLKRLRSEKSGQSEDQGQKEEKVRVPYPLTMPLISKVPGDIGNASAYNFPTAESKADAKRSPFQPLIIHDETSKGEYRRKDSNTDFRAAAGLFLFLLGRSPGRYETPPPGVFIIEGMISLNGPRGQCNVYTKAFFDPKKSHFNTVVNVRSVLPFVQKPRRKN</sequence>